<dbReference type="AlphaFoldDB" id="A0A6U3VB99"/>
<dbReference type="PANTHER" id="PTHR43327:SF9">
    <property type="entry name" value="BAND 7 DOMAIN-CONTAINING PROTEIN"/>
    <property type="match status" value="1"/>
</dbReference>
<dbReference type="InterPro" id="IPR050710">
    <property type="entry name" value="Band7/mec-2_domain"/>
</dbReference>
<reference evidence="2" key="1">
    <citation type="submission" date="2021-01" db="EMBL/GenBank/DDBJ databases">
        <authorList>
            <person name="Corre E."/>
            <person name="Pelletier E."/>
            <person name="Niang G."/>
            <person name="Scheremetjew M."/>
            <person name="Finn R."/>
            <person name="Kale V."/>
            <person name="Holt S."/>
            <person name="Cochrane G."/>
            <person name="Meng A."/>
            <person name="Brown T."/>
            <person name="Cohen L."/>
        </authorList>
    </citation>
    <scope>NUCLEOTIDE SEQUENCE</scope>
    <source>
        <strain evidence="2">GSO104</strain>
    </source>
</reference>
<sequence>MAQQSRATTTIMSREISSVGDANREFGEDTSLVVAFPHRSCCGYQAFFFTIPEGFYALVTRHGARVDFNGSPVWPSGLHFGPPWLKVSHLVTKQSMVFNTPVKGCKTKDNVTVAIDMGIVFRVMGDADKEGDDPENVYKFVHEVTAIGLQKQMYDAQAEAVRALARSVAHTEVFGLRKTSHEELEGIQNSLFSGSSHGATVPNEMSAWETGVEEFKDEEKLADVSLSDDEGEKDLVGEHDELDPIEAGFNVETGSSVTDAMMARLNRQFKPQGVEILDVFITEIKLPDEIQQQMSQKTMVISQNAEQRMQQKYDLLTLNQEEAIKTLKQSHDEIKMEALEDGKYAVLIENLKLKHNKAEGKRVINNIECQMSIDVGAVNAESDLTVQRIRDETHLETERVREEAKAKAGIIEVEAETQEMKTNAEAEFKCAELSAKGEKAIFHAEGVSAPMNRALNEQLTSLKKLKAQQSMANNGQLIVTGTSGGEAANRLILAEAALKDHAQTISRGQQRERSAILSEIAVASGKAQIRLNIGSDQVA</sequence>
<feature type="domain" description="Band 7" evidence="1">
    <location>
        <begin position="46"/>
        <end position="298"/>
    </location>
</feature>
<dbReference type="Pfam" id="PF01145">
    <property type="entry name" value="Band_7"/>
    <property type="match status" value="2"/>
</dbReference>
<evidence type="ECO:0000259" key="1">
    <source>
        <dbReference type="SMART" id="SM00244"/>
    </source>
</evidence>
<dbReference type="InterPro" id="IPR036013">
    <property type="entry name" value="Band_7/SPFH_dom_sf"/>
</dbReference>
<protein>
    <recommendedName>
        <fullName evidence="1">Band 7 domain-containing protein</fullName>
    </recommendedName>
</protein>
<dbReference type="Gene3D" id="3.30.479.30">
    <property type="entry name" value="Band 7 domain"/>
    <property type="match status" value="1"/>
</dbReference>
<dbReference type="PANTHER" id="PTHR43327">
    <property type="entry name" value="STOMATIN-LIKE PROTEIN 2, MITOCHONDRIAL"/>
    <property type="match status" value="1"/>
</dbReference>
<evidence type="ECO:0000313" key="2">
    <source>
        <dbReference type="EMBL" id="CAE4589535.1"/>
    </source>
</evidence>
<gene>
    <name evidence="2" type="ORF">DBRI00130_LOCUS5678</name>
</gene>
<accession>A0A6U3VB99</accession>
<name>A0A6U3VB99_9STRA</name>
<organism evidence="2">
    <name type="scientific">Ditylum brightwellii</name>
    <dbReference type="NCBI Taxonomy" id="49249"/>
    <lineage>
        <taxon>Eukaryota</taxon>
        <taxon>Sar</taxon>
        <taxon>Stramenopiles</taxon>
        <taxon>Ochrophyta</taxon>
        <taxon>Bacillariophyta</taxon>
        <taxon>Mediophyceae</taxon>
        <taxon>Lithodesmiophycidae</taxon>
        <taxon>Lithodesmiales</taxon>
        <taxon>Lithodesmiaceae</taxon>
        <taxon>Ditylum</taxon>
    </lineage>
</organism>
<dbReference type="EMBL" id="HBNS01007017">
    <property type="protein sequence ID" value="CAE4589535.1"/>
    <property type="molecule type" value="Transcribed_RNA"/>
</dbReference>
<proteinExistence type="predicted"/>
<dbReference type="InterPro" id="IPR001107">
    <property type="entry name" value="Band_7"/>
</dbReference>
<dbReference type="SMART" id="SM00244">
    <property type="entry name" value="PHB"/>
    <property type="match status" value="1"/>
</dbReference>